<keyword evidence="3" id="KW-1185">Reference proteome</keyword>
<accession>A0AAD9N151</accession>
<evidence type="ECO:0000313" key="3">
    <source>
        <dbReference type="Proteomes" id="UP001208570"/>
    </source>
</evidence>
<keyword evidence="1" id="KW-0175">Coiled coil</keyword>
<evidence type="ECO:0000313" key="2">
    <source>
        <dbReference type="EMBL" id="KAK2151196.1"/>
    </source>
</evidence>
<evidence type="ECO:0000256" key="1">
    <source>
        <dbReference type="SAM" id="Coils"/>
    </source>
</evidence>
<dbReference type="Proteomes" id="UP001208570">
    <property type="component" value="Unassembled WGS sequence"/>
</dbReference>
<comment type="caution">
    <text evidence="2">The sequence shown here is derived from an EMBL/GenBank/DDBJ whole genome shotgun (WGS) entry which is preliminary data.</text>
</comment>
<dbReference type="EMBL" id="JAODUP010000372">
    <property type="protein sequence ID" value="KAK2151196.1"/>
    <property type="molecule type" value="Genomic_DNA"/>
</dbReference>
<sequence>MKTRQISKCSSCKILHQSILKLHQEKITAVKNLRLRAQQKKRALTKRLNQKIERKELQLSKLKSQFESSVLAKDLRAANIKITSLEKKLKRYHKMKKLGGFSSETRRILKLETQLFEKDDEIFQLQDDKLTLEEKVKELASNIELTKPDGRTYSPENRMKV</sequence>
<proteinExistence type="predicted"/>
<gene>
    <name evidence="2" type="ORF">LSH36_372g00016</name>
</gene>
<reference evidence="2" key="1">
    <citation type="journal article" date="2023" name="Mol. Biol. Evol.">
        <title>Third-Generation Sequencing Reveals the Adaptive Role of the Epigenome in Three Deep-Sea Polychaetes.</title>
        <authorList>
            <person name="Perez M."/>
            <person name="Aroh O."/>
            <person name="Sun Y."/>
            <person name="Lan Y."/>
            <person name="Juniper S.K."/>
            <person name="Young C.R."/>
            <person name="Angers B."/>
            <person name="Qian P.Y."/>
        </authorList>
    </citation>
    <scope>NUCLEOTIDE SEQUENCE</scope>
    <source>
        <strain evidence="2">P08H-3</strain>
    </source>
</reference>
<organism evidence="2 3">
    <name type="scientific">Paralvinella palmiformis</name>
    <dbReference type="NCBI Taxonomy" id="53620"/>
    <lineage>
        <taxon>Eukaryota</taxon>
        <taxon>Metazoa</taxon>
        <taxon>Spiralia</taxon>
        <taxon>Lophotrochozoa</taxon>
        <taxon>Annelida</taxon>
        <taxon>Polychaeta</taxon>
        <taxon>Sedentaria</taxon>
        <taxon>Canalipalpata</taxon>
        <taxon>Terebellida</taxon>
        <taxon>Terebelliformia</taxon>
        <taxon>Alvinellidae</taxon>
        <taxon>Paralvinella</taxon>
    </lineage>
</organism>
<name>A0AAD9N151_9ANNE</name>
<protein>
    <submittedName>
        <fullName evidence="2">Uncharacterized protein</fullName>
    </submittedName>
</protein>
<dbReference type="AlphaFoldDB" id="A0AAD9N151"/>
<feature type="coiled-coil region" evidence="1">
    <location>
        <begin position="34"/>
        <end position="95"/>
    </location>
</feature>